<organism evidence="3 4">
    <name type="scientific">Lachancea fermentati</name>
    <name type="common">Zygosaccharomyces fermentati</name>
    <dbReference type="NCBI Taxonomy" id="4955"/>
    <lineage>
        <taxon>Eukaryota</taxon>
        <taxon>Fungi</taxon>
        <taxon>Dikarya</taxon>
        <taxon>Ascomycota</taxon>
        <taxon>Saccharomycotina</taxon>
        <taxon>Saccharomycetes</taxon>
        <taxon>Saccharomycetales</taxon>
        <taxon>Saccharomycetaceae</taxon>
        <taxon>Lachancea</taxon>
    </lineage>
</organism>
<dbReference type="Proteomes" id="UP000190831">
    <property type="component" value="Chromosome F"/>
</dbReference>
<feature type="compositionally biased region" description="Polar residues" evidence="2">
    <location>
        <begin position="707"/>
        <end position="727"/>
    </location>
</feature>
<dbReference type="OMA" id="KRITRHF"/>
<dbReference type="GO" id="GO:0005737">
    <property type="term" value="C:cytoplasm"/>
    <property type="evidence" value="ECO:0007669"/>
    <property type="project" value="TreeGrafter"/>
</dbReference>
<evidence type="ECO:0000256" key="2">
    <source>
        <dbReference type="SAM" id="MobiDB-lite"/>
    </source>
</evidence>
<feature type="region of interest" description="Disordered" evidence="2">
    <location>
        <begin position="1"/>
        <end position="30"/>
    </location>
</feature>
<gene>
    <name evidence="3" type="ORF">LAFE_0F01992G</name>
</gene>
<dbReference type="EMBL" id="LT598490">
    <property type="protein sequence ID" value="SCW02236.1"/>
    <property type="molecule type" value="Genomic_DNA"/>
</dbReference>
<name>A0A1G4MEF1_LACFM</name>
<dbReference type="PANTHER" id="PTHR19321:SF41">
    <property type="entry name" value="FASCETTO-RELATED"/>
    <property type="match status" value="1"/>
</dbReference>
<keyword evidence="1" id="KW-0175">Coiled coil</keyword>
<feature type="compositionally biased region" description="Polar residues" evidence="2">
    <location>
        <begin position="654"/>
        <end position="664"/>
    </location>
</feature>
<sequence length="914" mass="105240">MSQLINLNETGVPSIGSHRDVETSSQESSSATSIKSPLLFTNLSEHTDCLRLTPVNIKNLTSPLKPPSEELTVRGEEVISYTAYKENFNLISKKLEKLLNELNIIYKEIGYSNTEISTKEKEIFNNLSDSITGFFEQANEERERISSENETSQEILQRILHIIRDPKGTNTIPDLYTRNVIVSNDPSNSPGCGSPKKLTSLLSKRKILSKAKMYVLQTYSPMLMQFLESSISLKCMMTALGDFRPSEQKWNVDQLLSIIPPLETCKQFQSFFVSNANNYEKINEFIKENRKVLLHTINFNDISETVLHRIQKLASIYEQEHENRIQTLSALGKKTLDLLKYLQFEAENEVDKTLMTTLRSYATLDQTNKRDINASLRILKKLEKVFNDFKTIEQQRELEKEDYHQKCRQLWEKLKIPQAYVQKFENRNNSLSLDALNSYSEELKRLQEMKKKLIKNLIQDSWIKIQDLWSAMHMSERDTCHFKELFKTINSGSTTLEDDEKVLETCEAEILELEKKYALYKPILKLIEEFKSLQNDKLELERSSRDSSRLLSRNSHKILLQEERTRKRITRYFPTVIQDLAGKLKDFEKDFGSHLIIDGVKFLDVVQEQEAEIISKYPRSRINSFRGPANPKPTKSKPAGVQKSPHKDRKYRRQNPNSKISIQETPMRVTESVNSASLRPSDSCSLPRTSTEIKPFNRYMHATRISSPSKDIKESNLSLEMTKSSPTRIPKLSVLPNFRSNNTLPPHPRQRLSRPALLSQISPNKLNKMKPFTVLSGKQSSAIFPTFATALQQDEKTSLDGAEQNISSTDKENSNLMSLKSPARITAKKHATLHSPPEEPDNSLYQITKSPEGKYLLNVHSTTHEDLEGESEDTSMMDDDRFISWKRERFAKMNKCSSNDQEMQSSINWDTDVF</sequence>
<dbReference type="PANTHER" id="PTHR19321">
    <property type="entry name" value="PROTEIN REGULATOR OF CYTOKINESIS 1 PRC1-RELATED"/>
    <property type="match status" value="1"/>
</dbReference>
<reference evidence="4" key="1">
    <citation type="submission" date="2016-03" db="EMBL/GenBank/DDBJ databases">
        <authorList>
            <person name="Devillers H."/>
        </authorList>
    </citation>
    <scope>NUCLEOTIDE SEQUENCE [LARGE SCALE GENOMIC DNA]</scope>
</reference>
<dbReference type="STRING" id="4955.A0A1G4MEF1"/>
<evidence type="ECO:0000313" key="4">
    <source>
        <dbReference type="Proteomes" id="UP000190831"/>
    </source>
</evidence>
<dbReference type="GO" id="GO:0051256">
    <property type="term" value="P:mitotic spindle midzone assembly"/>
    <property type="evidence" value="ECO:0007669"/>
    <property type="project" value="TreeGrafter"/>
</dbReference>
<dbReference type="GO" id="GO:1990023">
    <property type="term" value="C:mitotic spindle midzone"/>
    <property type="evidence" value="ECO:0007669"/>
    <property type="project" value="TreeGrafter"/>
</dbReference>
<keyword evidence="4" id="KW-1185">Reference proteome</keyword>
<feature type="compositionally biased region" description="Polar residues" evidence="2">
    <location>
        <begin position="1"/>
        <end position="11"/>
    </location>
</feature>
<dbReference type="Gene3D" id="1.20.58.1520">
    <property type="match status" value="1"/>
</dbReference>
<dbReference type="InterPro" id="IPR007145">
    <property type="entry name" value="MAP65_Ase1_PRC1"/>
</dbReference>
<dbReference type="Pfam" id="PF03999">
    <property type="entry name" value="MAP65_ASE1"/>
    <property type="match status" value="1"/>
</dbReference>
<dbReference type="AlphaFoldDB" id="A0A1G4MEF1"/>
<feature type="region of interest" description="Disordered" evidence="2">
    <location>
        <begin position="619"/>
        <end position="689"/>
    </location>
</feature>
<evidence type="ECO:0000313" key="3">
    <source>
        <dbReference type="EMBL" id="SCW02236.1"/>
    </source>
</evidence>
<protein>
    <submittedName>
        <fullName evidence="3">LAFE_0F01992g1_1</fullName>
    </submittedName>
</protein>
<proteinExistence type="predicted"/>
<feature type="coiled-coil region" evidence="1">
    <location>
        <begin position="496"/>
        <end position="543"/>
    </location>
</feature>
<dbReference type="GO" id="GO:0008017">
    <property type="term" value="F:microtubule binding"/>
    <property type="evidence" value="ECO:0007669"/>
    <property type="project" value="InterPro"/>
</dbReference>
<evidence type="ECO:0000256" key="1">
    <source>
        <dbReference type="SAM" id="Coils"/>
    </source>
</evidence>
<feature type="compositionally biased region" description="Polar residues" evidence="2">
    <location>
        <begin position="804"/>
        <end position="814"/>
    </location>
</feature>
<feature type="region of interest" description="Disordered" evidence="2">
    <location>
        <begin position="707"/>
        <end position="731"/>
    </location>
</feature>
<feature type="compositionally biased region" description="Basic residues" evidence="2">
    <location>
        <begin position="644"/>
        <end position="653"/>
    </location>
</feature>
<feature type="region of interest" description="Disordered" evidence="2">
    <location>
        <begin position="795"/>
        <end position="814"/>
    </location>
</feature>
<accession>A0A1G4MEF1</accession>
<feature type="compositionally biased region" description="Polar residues" evidence="2">
    <location>
        <begin position="671"/>
        <end position="689"/>
    </location>
</feature>
<dbReference type="OrthoDB" id="642895at2759"/>